<dbReference type="PROSITE" id="PS50930">
    <property type="entry name" value="HTH_LYTTR"/>
    <property type="match status" value="1"/>
</dbReference>
<dbReference type="PANTHER" id="PTHR37299">
    <property type="entry name" value="TRANSCRIPTIONAL REGULATOR-RELATED"/>
    <property type="match status" value="1"/>
</dbReference>
<dbReference type="InterPro" id="IPR001789">
    <property type="entry name" value="Sig_transdc_resp-reg_receiver"/>
</dbReference>
<evidence type="ECO:0000256" key="1">
    <source>
        <dbReference type="PROSITE-ProRule" id="PRU00169"/>
    </source>
</evidence>
<dbReference type="SMART" id="SM00448">
    <property type="entry name" value="REC"/>
    <property type="match status" value="1"/>
</dbReference>
<feature type="modified residue" description="4-aspartylphosphate" evidence="1">
    <location>
        <position position="53"/>
    </location>
</feature>
<dbReference type="Gene3D" id="2.40.50.1020">
    <property type="entry name" value="LytTr DNA-binding domain"/>
    <property type="match status" value="1"/>
</dbReference>
<sequence length="253" mass="29715">MKALIVDDETYARKRISKLLKEREEIAEIQECRNGEETIVKIEKYQPDLLFLDVDLKDMSGFDVISELKGQKLPLIIFVTAYEAYAVKAFDNNAADFLLKPFKEDRFHQSLDRIKRLKPRQLEKQFGQDLENFLELKNIKSEPSRLKKLPIKLGNKTILIKVEDIKYVCAAGYYAEIFTEENKYVMRQSLSNLIEVLDPAKFCRIHRSTIINIEFIHEIVHSDYSEIDVRMKDNKLIRVSKSHKKEFLDRLGI</sequence>
<protein>
    <submittedName>
        <fullName evidence="4">LytTR family DNA-binding domain-containing protein</fullName>
    </submittedName>
</protein>
<dbReference type="PROSITE" id="PS50110">
    <property type="entry name" value="RESPONSE_REGULATORY"/>
    <property type="match status" value="1"/>
</dbReference>
<evidence type="ECO:0000259" key="3">
    <source>
        <dbReference type="PROSITE" id="PS50930"/>
    </source>
</evidence>
<keyword evidence="5" id="KW-1185">Reference proteome</keyword>
<dbReference type="Pfam" id="PF04397">
    <property type="entry name" value="LytTR"/>
    <property type="match status" value="1"/>
</dbReference>
<gene>
    <name evidence="4" type="ORF">RM553_13055</name>
</gene>
<evidence type="ECO:0000259" key="2">
    <source>
        <dbReference type="PROSITE" id="PS50110"/>
    </source>
</evidence>
<evidence type="ECO:0000313" key="4">
    <source>
        <dbReference type="EMBL" id="MDT0643764.1"/>
    </source>
</evidence>
<dbReference type="SUPFAM" id="SSF52172">
    <property type="entry name" value="CheY-like"/>
    <property type="match status" value="1"/>
</dbReference>
<comment type="caution">
    <text evidence="4">The sequence shown here is derived from an EMBL/GenBank/DDBJ whole genome shotgun (WGS) entry which is preliminary data.</text>
</comment>
<feature type="domain" description="Response regulatory" evidence="2">
    <location>
        <begin position="2"/>
        <end position="115"/>
    </location>
</feature>
<dbReference type="Gene3D" id="3.40.50.2300">
    <property type="match status" value="1"/>
</dbReference>
<dbReference type="EMBL" id="JAVRHQ010000016">
    <property type="protein sequence ID" value="MDT0643764.1"/>
    <property type="molecule type" value="Genomic_DNA"/>
</dbReference>
<name>A0ABU3CBR1_9FLAO</name>
<dbReference type="GO" id="GO:0003677">
    <property type="term" value="F:DNA binding"/>
    <property type="evidence" value="ECO:0007669"/>
    <property type="project" value="UniProtKB-KW"/>
</dbReference>
<dbReference type="RefSeq" id="WP_311535383.1">
    <property type="nucleotide sequence ID" value="NZ_JAVRHQ010000016.1"/>
</dbReference>
<dbReference type="Pfam" id="PF00072">
    <property type="entry name" value="Response_reg"/>
    <property type="match status" value="1"/>
</dbReference>
<reference evidence="4 5" key="1">
    <citation type="submission" date="2023-09" db="EMBL/GenBank/DDBJ databases">
        <authorList>
            <person name="Rey-Velasco X."/>
        </authorList>
    </citation>
    <scope>NUCLEOTIDE SEQUENCE [LARGE SCALE GENOMIC DNA]</scope>
    <source>
        <strain evidence="4 5">F363</strain>
    </source>
</reference>
<keyword evidence="4" id="KW-0238">DNA-binding</keyword>
<dbReference type="Proteomes" id="UP001262889">
    <property type="component" value="Unassembled WGS sequence"/>
</dbReference>
<feature type="domain" description="HTH LytTR-type" evidence="3">
    <location>
        <begin position="149"/>
        <end position="253"/>
    </location>
</feature>
<dbReference type="InterPro" id="IPR011006">
    <property type="entry name" value="CheY-like_superfamily"/>
</dbReference>
<accession>A0ABU3CBR1</accession>
<dbReference type="SMART" id="SM00850">
    <property type="entry name" value="LytTR"/>
    <property type="match status" value="1"/>
</dbReference>
<evidence type="ECO:0000313" key="5">
    <source>
        <dbReference type="Proteomes" id="UP001262889"/>
    </source>
</evidence>
<dbReference type="InterPro" id="IPR007492">
    <property type="entry name" value="LytTR_DNA-bd_dom"/>
</dbReference>
<organism evidence="4 5">
    <name type="scientific">Autumnicola tepida</name>
    <dbReference type="NCBI Taxonomy" id="3075595"/>
    <lineage>
        <taxon>Bacteria</taxon>
        <taxon>Pseudomonadati</taxon>
        <taxon>Bacteroidota</taxon>
        <taxon>Flavobacteriia</taxon>
        <taxon>Flavobacteriales</taxon>
        <taxon>Flavobacteriaceae</taxon>
        <taxon>Autumnicola</taxon>
    </lineage>
</organism>
<dbReference type="InterPro" id="IPR046947">
    <property type="entry name" value="LytR-like"/>
</dbReference>
<dbReference type="PANTHER" id="PTHR37299:SF1">
    <property type="entry name" value="STAGE 0 SPORULATION PROTEIN A HOMOLOG"/>
    <property type="match status" value="1"/>
</dbReference>
<proteinExistence type="predicted"/>
<keyword evidence="1" id="KW-0597">Phosphoprotein</keyword>